<dbReference type="Gene3D" id="1.20.1560.10">
    <property type="entry name" value="ABC transporter type 1, transmembrane domain"/>
    <property type="match status" value="2"/>
</dbReference>
<dbReference type="GO" id="GO:0016887">
    <property type="term" value="F:ATP hydrolysis activity"/>
    <property type="evidence" value="ECO:0007669"/>
    <property type="project" value="InterPro"/>
</dbReference>
<dbReference type="InterPro" id="IPR036640">
    <property type="entry name" value="ABC1_TM_sf"/>
</dbReference>
<dbReference type="GO" id="GO:0042626">
    <property type="term" value="F:ATPase-coupled transmembrane transporter activity"/>
    <property type="evidence" value="ECO:0007669"/>
    <property type="project" value="TreeGrafter"/>
</dbReference>
<feature type="domain" description="ABC transporter" evidence="8">
    <location>
        <begin position="1318"/>
        <end position="1359"/>
    </location>
</feature>
<dbReference type="Gene3D" id="3.40.50.300">
    <property type="entry name" value="P-loop containing nucleotide triphosphate hydrolases"/>
    <property type="match status" value="2"/>
</dbReference>
<evidence type="ECO:0000259" key="8">
    <source>
        <dbReference type="Pfam" id="PF00005"/>
    </source>
</evidence>
<protein>
    <recommendedName>
        <fullName evidence="8">ABC transporter domain-containing protein</fullName>
    </recommendedName>
</protein>
<feature type="transmembrane region" description="Helical" evidence="7">
    <location>
        <begin position="242"/>
        <end position="260"/>
    </location>
</feature>
<dbReference type="EMBL" id="JAWDEY010000034">
    <property type="protein sequence ID" value="KAK6588219.1"/>
    <property type="molecule type" value="Genomic_DNA"/>
</dbReference>
<sequence length="1589" mass="181868">MLSSIYRTLDRILLLKISKTVTYLHEKVSPNCDSKDRNEYKGINNLKTFKSRDIPFGYKEYSIKDDSKRLSRVIHEKEKEIGDKEFSAVDMYKSILKTFRVEYTSFVLLALFMLSFEAFVKYRGILYFKLLIGESSDKKSLKAILPGLIMFILEATLLISETHIKYYIQRVRARVMGAINGVSLLRLSESDLRIETEGNNGNDSKNDLDTSNIPKSNISRYQNVISVDSDFSESAISYSVRMFIFPLKLFTSFAVAAVTFDEKALKFLLIVLSVLFILAVTSLFVSTLFKRPFIAQREKRIAESTNIIENSRSLILTQDHIISSYHDLLTGTRRDEMYYGSFRKYFFTLEEIISRSMGFVCYGIITVYVWYNHFDVLNSIEMIVNSAWLVPSFYSPLQEVCYLIYYVSEGTNALSRLAKLIHITKTKRKRFSSNYNEHNLNHYACLHRENIAKNSVVIHKDDLISIDVNETYGKRILPRNITLSYGIPVIMSSNDISYSQHLTDLLRTLIFGVNGENGVTTSLFNNLRNDNKKSSFLSPPVDLDGNYNRNINVFSDIFNPVCYVPAEAWITDGMSLFDIILNGRDFDLNHWNRVIDVCDLGKDFSSWGINDHESAKSTIFSQMQFSRGQKIRLALSRAIYGIGPSNQSNCNNEPPPIVLLDSIFSNLDPPICYNIFSKLFNNVDGVLMNTFSIVIMNTHMLTFLPKNVQESSIYIIPHGGNSGDDSKSVKDLTNNNNQNHKHSRGSNTSASVNSIINDYCFESDLSRDLWEMSTDEEAFSVGTDGNHYKNDDIYICNNSCGEGFNSTSSNENWNCTKRYNRIKYMKKNKHFSETKPTNSDSNMNSSGNNMGKCGCCISNIHEENQDLATSIEEKLGESVELLPKNRNICIEDKYSTCFYYILKAANKYRYPNNWSGFSKVKESSKGIIIYLSFLLLPQLLLVFGEKFLLSKLASDSAVSNTYNSSMFLFGTDFWYFTYFVCVLFAIAIVITNGYLEVSIGLRAANNLHNTFLLGYISSKLSSCIRSLPVSFVLNRLSLDQLTVDYCTTKRVGQFTTAVNRLMGAVYLSLLASEYPFLYLALFLLFIYMLYRFVLRYFITSCRLLHNAYISEVSPLVDIVRNICDGKESLQPQKLDDFYIQNGYEQLQEVMRPILIQSSLETWLKLRLQVGILIPATFLNMISSYFSGRNSKILIALITATTYSSLPRIDEVVRYWMRLERELVSVERLRKYIQLIKSDYFVKESNNNHINIDVNNRCISTNVLSVPTITCGTHYCYLKNNIVLDSVYGFHYAITSENSNSQLDRSEVSGTMIKRMCCLRNISAVANKGDIIGIVGRSGSGKTSLLHLIAKSLDHLGNVEHRFSNSEYSDTVKNHHILNCKQCKNNIDDQVLSMFLRESNKVKYIAMLPIEVYFNDKTTIKRSIDPLDRYSNDNIISSLNICGVAAFLIEKLLDLKYKKDGQIPDDNTPLMNSDMNKLLNICLEKTIGELSLPMQVQRMLLFTHFFLKRSEINILLIDEPPVIYGNQEQSQFIHSFRNIHNKKPSSLIPSIIFKYFSHSITFIVAHDIRNLNGIKEFWYLHQGNLTIKKL</sequence>
<feature type="transmembrane region" description="Helical" evidence="7">
    <location>
        <begin position="266"/>
        <end position="289"/>
    </location>
</feature>
<dbReference type="Pfam" id="PF00005">
    <property type="entry name" value="ABC_tran"/>
    <property type="match status" value="1"/>
</dbReference>
<keyword evidence="5 7" id="KW-0472">Membrane</keyword>
<dbReference type="InterPro" id="IPR050173">
    <property type="entry name" value="ABC_transporter_C-like"/>
</dbReference>
<feature type="transmembrane region" description="Helical" evidence="7">
    <location>
        <begin position="1076"/>
        <end position="1094"/>
    </location>
</feature>
<proteinExistence type="predicted"/>
<keyword evidence="3" id="KW-0067">ATP-binding</keyword>
<evidence type="ECO:0000256" key="2">
    <source>
        <dbReference type="ARBA" id="ARBA00022741"/>
    </source>
</evidence>
<dbReference type="SUPFAM" id="SSF52540">
    <property type="entry name" value="P-loop containing nucleoside triphosphate hydrolases"/>
    <property type="match status" value="2"/>
</dbReference>
<gene>
    <name evidence="9" type="ORF">RS030_6838</name>
</gene>
<feature type="transmembrane region" description="Helical" evidence="7">
    <location>
        <begin position="101"/>
        <end position="120"/>
    </location>
</feature>
<feature type="transmembrane region" description="Helical" evidence="7">
    <location>
        <begin position="140"/>
        <end position="160"/>
    </location>
</feature>
<keyword evidence="10" id="KW-1185">Reference proteome</keyword>
<evidence type="ECO:0000256" key="4">
    <source>
        <dbReference type="ARBA" id="ARBA00022989"/>
    </source>
</evidence>
<feature type="transmembrane region" description="Helical" evidence="7">
    <location>
        <begin position="352"/>
        <end position="371"/>
    </location>
</feature>
<evidence type="ECO:0000256" key="6">
    <source>
        <dbReference type="SAM" id="MobiDB-lite"/>
    </source>
</evidence>
<comment type="caution">
    <text evidence="9">The sequence shown here is derived from an EMBL/GenBank/DDBJ whole genome shotgun (WGS) entry which is preliminary data.</text>
</comment>
<keyword evidence="4 7" id="KW-1133">Transmembrane helix</keyword>
<dbReference type="Proteomes" id="UP001311799">
    <property type="component" value="Unassembled WGS sequence"/>
</dbReference>
<dbReference type="GO" id="GO:0005524">
    <property type="term" value="F:ATP binding"/>
    <property type="evidence" value="ECO:0007669"/>
    <property type="project" value="UniProtKB-KW"/>
</dbReference>
<dbReference type="GO" id="GO:0016020">
    <property type="term" value="C:membrane"/>
    <property type="evidence" value="ECO:0007669"/>
    <property type="project" value="InterPro"/>
</dbReference>
<name>A0AAV9XVC2_9CRYT</name>
<organism evidence="9 10">
    <name type="scientific">Cryptosporidium xiaoi</name>
    <dbReference type="NCBI Taxonomy" id="659607"/>
    <lineage>
        <taxon>Eukaryota</taxon>
        <taxon>Sar</taxon>
        <taxon>Alveolata</taxon>
        <taxon>Apicomplexa</taxon>
        <taxon>Conoidasida</taxon>
        <taxon>Coccidia</taxon>
        <taxon>Eucoccidiorida</taxon>
        <taxon>Eimeriorina</taxon>
        <taxon>Cryptosporidiidae</taxon>
        <taxon>Cryptosporidium</taxon>
    </lineage>
</organism>
<accession>A0AAV9XVC2</accession>
<dbReference type="SUPFAM" id="SSF90123">
    <property type="entry name" value="ABC transporter transmembrane region"/>
    <property type="match status" value="2"/>
</dbReference>
<evidence type="ECO:0000256" key="7">
    <source>
        <dbReference type="SAM" id="Phobius"/>
    </source>
</evidence>
<feature type="transmembrane region" description="Helical" evidence="7">
    <location>
        <begin position="973"/>
        <end position="995"/>
    </location>
</feature>
<keyword evidence="1 7" id="KW-0812">Transmembrane</keyword>
<evidence type="ECO:0000313" key="10">
    <source>
        <dbReference type="Proteomes" id="UP001311799"/>
    </source>
</evidence>
<evidence type="ECO:0000313" key="9">
    <source>
        <dbReference type="EMBL" id="KAK6588219.1"/>
    </source>
</evidence>
<keyword evidence="2" id="KW-0547">Nucleotide-binding</keyword>
<evidence type="ECO:0000256" key="3">
    <source>
        <dbReference type="ARBA" id="ARBA00022840"/>
    </source>
</evidence>
<evidence type="ECO:0000256" key="1">
    <source>
        <dbReference type="ARBA" id="ARBA00022692"/>
    </source>
</evidence>
<feature type="region of interest" description="Disordered" evidence="6">
    <location>
        <begin position="722"/>
        <end position="749"/>
    </location>
</feature>
<evidence type="ECO:0000256" key="5">
    <source>
        <dbReference type="ARBA" id="ARBA00023136"/>
    </source>
</evidence>
<dbReference type="PANTHER" id="PTHR24223">
    <property type="entry name" value="ATP-BINDING CASSETTE SUB-FAMILY C"/>
    <property type="match status" value="1"/>
</dbReference>
<reference evidence="9 10" key="1">
    <citation type="submission" date="2023-10" db="EMBL/GenBank/DDBJ databases">
        <title>Comparative genomics analysis reveals potential genetic determinants of host preference in Cryptosporidium xiaoi.</title>
        <authorList>
            <person name="Xiao L."/>
            <person name="Li J."/>
        </authorList>
    </citation>
    <scope>NUCLEOTIDE SEQUENCE [LARGE SCALE GENOMIC DNA]</scope>
    <source>
        <strain evidence="9 10">52996</strain>
    </source>
</reference>
<dbReference type="InterPro" id="IPR003439">
    <property type="entry name" value="ABC_transporter-like_ATP-bd"/>
</dbReference>
<dbReference type="InterPro" id="IPR027417">
    <property type="entry name" value="P-loop_NTPase"/>
</dbReference>